<keyword evidence="5" id="KW-1185">Reference proteome</keyword>
<dbReference type="InterPro" id="IPR011008">
    <property type="entry name" value="Dimeric_a/b-barrel"/>
</dbReference>
<comment type="similarity">
    <text evidence="1">Belongs to the YciI family.</text>
</comment>
<reference evidence="5" key="1">
    <citation type="submission" date="2016-10" db="EMBL/GenBank/DDBJ databases">
        <authorList>
            <person name="Varghese N."/>
            <person name="Submissions S."/>
        </authorList>
    </citation>
    <scope>NUCLEOTIDE SEQUENCE [LARGE SCALE GENOMIC DNA]</scope>
    <source>
        <strain evidence="5">DSM 16477</strain>
    </source>
</reference>
<dbReference type="EMBL" id="FNBP01000001">
    <property type="protein sequence ID" value="SDF12448.1"/>
    <property type="molecule type" value="Genomic_DNA"/>
</dbReference>
<sequence>MPLSNEGEGKMPEFIFAYHGGKAPDTPEEGEKAMAAWGAWYEEMGPNLVNPGNPVGMSKTVSTSGIADDGGANPLSGFTVVRADDMDAACKMAQGCPMVADGSGSVEVAPIMEM</sequence>
<gene>
    <name evidence="4" type="ORF">SAMN04489759_101403</name>
</gene>
<feature type="region of interest" description="Disordered" evidence="2">
    <location>
        <begin position="51"/>
        <end position="73"/>
    </location>
</feature>
<evidence type="ECO:0000259" key="3">
    <source>
        <dbReference type="Pfam" id="PF03795"/>
    </source>
</evidence>
<dbReference type="AlphaFoldDB" id="A0A1G7IIP5"/>
<name>A0A1G7IIP5_9RHOB</name>
<proteinExistence type="inferred from homology"/>
<evidence type="ECO:0000256" key="2">
    <source>
        <dbReference type="SAM" id="MobiDB-lite"/>
    </source>
</evidence>
<accession>A0A1G7IIP5</accession>
<dbReference type="STRING" id="218672.SAMN04489759_101403"/>
<dbReference type="InterPro" id="IPR005545">
    <property type="entry name" value="YCII"/>
</dbReference>
<evidence type="ECO:0000313" key="4">
    <source>
        <dbReference type="EMBL" id="SDF12448.1"/>
    </source>
</evidence>
<feature type="domain" description="YCII-related" evidence="3">
    <location>
        <begin position="72"/>
        <end position="114"/>
    </location>
</feature>
<dbReference type="Gene3D" id="3.30.70.1060">
    <property type="entry name" value="Dimeric alpha+beta barrel"/>
    <property type="match status" value="1"/>
</dbReference>
<evidence type="ECO:0000313" key="5">
    <source>
        <dbReference type="Proteomes" id="UP000199399"/>
    </source>
</evidence>
<evidence type="ECO:0000256" key="1">
    <source>
        <dbReference type="ARBA" id="ARBA00007689"/>
    </source>
</evidence>
<dbReference type="Pfam" id="PF03795">
    <property type="entry name" value="YCII"/>
    <property type="match status" value="1"/>
</dbReference>
<dbReference type="Proteomes" id="UP000199399">
    <property type="component" value="Unassembled WGS sequence"/>
</dbReference>
<dbReference type="SUPFAM" id="SSF54909">
    <property type="entry name" value="Dimeric alpha+beta barrel"/>
    <property type="match status" value="1"/>
</dbReference>
<organism evidence="4 5">
    <name type="scientific">Sulfitobacter delicatus</name>
    <dbReference type="NCBI Taxonomy" id="218672"/>
    <lineage>
        <taxon>Bacteria</taxon>
        <taxon>Pseudomonadati</taxon>
        <taxon>Pseudomonadota</taxon>
        <taxon>Alphaproteobacteria</taxon>
        <taxon>Rhodobacterales</taxon>
        <taxon>Roseobacteraceae</taxon>
        <taxon>Sulfitobacter</taxon>
    </lineage>
</organism>
<protein>
    <submittedName>
        <fullName evidence="4">Uncharacterized conserved protein</fullName>
    </submittedName>
</protein>